<feature type="compositionally biased region" description="Basic and acidic residues" evidence="3">
    <location>
        <begin position="1"/>
        <end position="16"/>
    </location>
</feature>
<dbReference type="PANTHER" id="PTHR37313">
    <property type="entry name" value="UPF0749 PROTEIN RV1825"/>
    <property type="match status" value="1"/>
</dbReference>
<feature type="transmembrane region" description="Helical" evidence="4">
    <location>
        <begin position="66"/>
        <end position="83"/>
    </location>
</feature>
<sequence length="330" mass="34342">MTDREPGKEPDGREPDGGGAEQPRTYAPDFLTQLFRTPLDPGYADAAARRAEVGPVTGWRRNTRRAAMVATMLVVGVLLSVAYRQTMHEEPSRSQARAGLVGQIRQSEADTAELQRRAESLRAEVARQRAAALDDRDAARLRELEAVTGLARVRGDGVVVRVADGPAAVDAVTGAGGANLGRVLDRDLQDIANALWGAGAEAVSINGQRLTATSTIRAAGSAILVDFRPVTGPYEVSAIGPRDMDRRFNASGAARLLRAVAADHGMSFEVRRVDDLDLPAAGEPRLRHAVPSPSVSPTPVSPGPSGSTGQPAGTPSPSGAGPSTSAPGGG</sequence>
<dbReference type="Proteomes" id="UP001582793">
    <property type="component" value="Unassembled WGS sequence"/>
</dbReference>
<feature type="compositionally biased region" description="Low complexity" evidence="3">
    <location>
        <begin position="303"/>
        <end position="330"/>
    </location>
</feature>
<dbReference type="RefSeq" id="WP_364223101.1">
    <property type="nucleotide sequence ID" value="NZ_JBCGDC010000205.1"/>
</dbReference>
<keyword evidence="4" id="KW-0812">Transmembrane</keyword>
<feature type="region of interest" description="Disordered" evidence="3">
    <location>
        <begin position="283"/>
        <end position="330"/>
    </location>
</feature>
<organism evidence="5 6">
    <name type="scientific">Polymorphospora lycopeni</name>
    <dbReference type="NCBI Taxonomy" id="3140240"/>
    <lineage>
        <taxon>Bacteria</taxon>
        <taxon>Bacillati</taxon>
        <taxon>Actinomycetota</taxon>
        <taxon>Actinomycetes</taxon>
        <taxon>Micromonosporales</taxon>
        <taxon>Micromonosporaceae</taxon>
        <taxon>Polymorphospora</taxon>
    </lineage>
</organism>
<evidence type="ECO:0000313" key="5">
    <source>
        <dbReference type="EMBL" id="MFB6398152.1"/>
    </source>
</evidence>
<evidence type="ECO:0000256" key="1">
    <source>
        <dbReference type="ARBA" id="ARBA00009108"/>
    </source>
</evidence>
<protein>
    <submittedName>
        <fullName evidence="5">DUF881 domain-containing protein</fullName>
    </submittedName>
</protein>
<dbReference type="InterPro" id="IPR010273">
    <property type="entry name" value="DUF881"/>
</dbReference>
<keyword evidence="4" id="KW-0472">Membrane</keyword>
<comment type="caution">
    <text evidence="5">The sequence shown here is derived from an EMBL/GenBank/DDBJ whole genome shotgun (WGS) entry which is preliminary data.</text>
</comment>
<evidence type="ECO:0000256" key="2">
    <source>
        <dbReference type="SAM" id="Coils"/>
    </source>
</evidence>
<proteinExistence type="inferred from homology"/>
<evidence type="ECO:0000313" key="6">
    <source>
        <dbReference type="Proteomes" id="UP001582793"/>
    </source>
</evidence>
<comment type="similarity">
    <text evidence="1">Belongs to the UPF0749 family.</text>
</comment>
<dbReference type="PANTHER" id="PTHR37313:SF1">
    <property type="entry name" value="UPF0749 PROTEIN RV1823"/>
    <property type="match status" value="1"/>
</dbReference>
<name>A0ABV5D1L0_9ACTN</name>
<keyword evidence="4" id="KW-1133">Transmembrane helix</keyword>
<evidence type="ECO:0000256" key="4">
    <source>
        <dbReference type="SAM" id="Phobius"/>
    </source>
</evidence>
<keyword evidence="2" id="KW-0175">Coiled coil</keyword>
<dbReference type="Gene3D" id="3.30.70.1880">
    <property type="entry name" value="Protein of unknown function DUF881"/>
    <property type="match status" value="1"/>
</dbReference>
<dbReference type="Pfam" id="PF05949">
    <property type="entry name" value="DUF881"/>
    <property type="match status" value="1"/>
</dbReference>
<keyword evidence="6" id="KW-1185">Reference proteome</keyword>
<reference evidence="5 6" key="1">
    <citation type="submission" date="2024-04" db="EMBL/GenBank/DDBJ databases">
        <title>Polymorphospora sp. isolated from Baiyangdian Lake in Xiong'an New Area.</title>
        <authorList>
            <person name="Zhang X."/>
            <person name="Liu J."/>
        </authorList>
    </citation>
    <scope>NUCLEOTIDE SEQUENCE [LARGE SCALE GENOMIC DNA]</scope>
    <source>
        <strain evidence="5 6">2-325</strain>
    </source>
</reference>
<dbReference type="EMBL" id="JBCGDC010000205">
    <property type="protein sequence ID" value="MFB6398152.1"/>
    <property type="molecule type" value="Genomic_DNA"/>
</dbReference>
<gene>
    <name evidence="5" type="ORF">AAFH96_34515</name>
</gene>
<feature type="coiled-coil region" evidence="2">
    <location>
        <begin position="104"/>
        <end position="131"/>
    </location>
</feature>
<feature type="region of interest" description="Disordered" evidence="3">
    <location>
        <begin position="1"/>
        <end position="25"/>
    </location>
</feature>
<evidence type="ECO:0000256" key="3">
    <source>
        <dbReference type="SAM" id="MobiDB-lite"/>
    </source>
</evidence>
<accession>A0ABV5D1L0</accession>